<evidence type="ECO:0000256" key="6">
    <source>
        <dbReference type="ARBA" id="ARBA00022723"/>
    </source>
</evidence>
<dbReference type="GO" id="GO:0007155">
    <property type="term" value="P:cell adhesion"/>
    <property type="evidence" value="ECO:0007669"/>
    <property type="project" value="UniProtKB-KW"/>
</dbReference>
<dbReference type="GO" id="GO:0006508">
    <property type="term" value="P:proteolysis"/>
    <property type="evidence" value="ECO:0007669"/>
    <property type="project" value="UniProtKB-KW"/>
</dbReference>
<dbReference type="GO" id="GO:0008236">
    <property type="term" value="F:serine-type peptidase activity"/>
    <property type="evidence" value="ECO:0007669"/>
    <property type="project" value="UniProtKB-KW"/>
</dbReference>
<proteinExistence type="inferred from homology"/>
<comment type="subunit">
    <text evidence="15">Oligomer of disulfide-linked homodimers.</text>
</comment>
<dbReference type="InterPro" id="IPR013111">
    <property type="entry name" value="EGF_extracell"/>
</dbReference>
<dbReference type="Pfam" id="PF07974">
    <property type="entry name" value="EGF_2"/>
    <property type="match status" value="1"/>
</dbReference>
<dbReference type="InterPro" id="IPR034968">
    <property type="entry name" value="Reelin"/>
</dbReference>
<keyword evidence="22" id="KW-1185">Reference proteome</keyword>
<feature type="chain" id="PRO_5002744686" description="Reelin" evidence="18">
    <location>
        <begin position="21"/>
        <end position="1281"/>
    </location>
</feature>
<evidence type="ECO:0000313" key="22">
    <source>
        <dbReference type="Proteomes" id="UP000001357"/>
    </source>
</evidence>
<evidence type="ECO:0000256" key="5">
    <source>
        <dbReference type="ARBA" id="ARBA00022670"/>
    </source>
</evidence>
<reference evidence="21 22" key="1">
    <citation type="journal article" date="2008" name="Nature">
        <title>The genome of the choanoflagellate Monosiga brevicollis and the origin of metazoans.</title>
        <authorList>
            <consortium name="JGI Sequencing"/>
            <person name="King N."/>
            <person name="Westbrook M.J."/>
            <person name="Young S.L."/>
            <person name="Kuo A."/>
            <person name="Abedin M."/>
            <person name="Chapman J."/>
            <person name="Fairclough S."/>
            <person name="Hellsten U."/>
            <person name="Isogai Y."/>
            <person name="Letunic I."/>
            <person name="Marr M."/>
            <person name="Pincus D."/>
            <person name="Putnam N."/>
            <person name="Rokas A."/>
            <person name="Wright K.J."/>
            <person name="Zuzow R."/>
            <person name="Dirks W."/>
            <person name="Good M."/>
            <person name="Goodstein D."/>
            <person name="Lemons D."/>
            <person name="Li W."/>
            <person name="Lyons J.B."/>
            <person name="Morris A."/>
            <person name="Nichols S."/>
            <person name="Richter D.J."/>
            <person name="Salamov A."/>
            <person name="Bork P."/>
            <person name="Lim W.A."/>
            <person name="Manning G."/>
            <person name="Miller W.T."/>
            <person name="McGinnis W."/>
            <person name="Shapiro H."/>
            <person name="Tjian R."/>
            <person name="Grigoriev I.V."/>
            <person name="Rokhsar D."/>
        </authorList>
    </citation>
    <scope>NUCLEOTIDE SEQUENCE [LARGE SCALE GENOMIC DNA]</scope>
    <source>
        <strain evidence="22">MX1 / ATCC 50154</strain>
    </source>
</reference>
<dbReference type="InterPro" id="IPR001879">
    <property type="entry name" value="GPCR_2_extracellular_dom"/>
</dbReference>
<evidence type="ECO:0000256" key="17">
    <source>
        <dbReference type="PROSITE-ProRule" id="PRU00076"/>
    </source>
</evidence>
<keyword evidence="8" id="KW-0720">Serine protease</keyword>
<gene>
    <name evidence="21" type="ORF">MONBRDRAFT_10226</name>
</gene>
<dbReference type="KEGG" id="mbr:MONBRDRAFT_10226"/>
<dbReference type="EMBL" id="CH991561">
    <property type="protein sequence ID" value="EDQ87057.1"/>
    <property type="molecule type" value="Genomic_DNA"/>
</dbReference>
<dbReference type="PROSITE" id="PS50026">
    <property type="entry name" value="EGF_3"/>
    <property type="match status" value="1"/>
</dbReference>
<feature type="disulfide bond" evidence="17">
    <location>
        <begin position="1082"/>
        <end position="1091"/>
    </location>
</feature>
<organism evidence="21 22">
    <name type="scientific">Monosiga brevicollis</name>
    <name type="common">Choanoflagellate</name>
    <dbReference type="NCBI Taxonomy" id="81824"/>
    <lineage>
        <taxon>Eukaryota</taxon>
        <taxon>Choanoflagellata</taxon>
        <taxon>Craspedida</taxon>
        <taxon>Salpingoecidae</taxon>
        <taxon>Monosiga</taxon>
    </lineage>
</organism>
<keyword evidence="6" id="KW-0479">Metal-binding</keyword>
<dbReference type="GO" id="GO:0046872">
    <property type="term" value="F:metal ion binding"/>
    <property type="evidence" value="ECO:0007669"/>
    <property type="project" value="UniProtKB-KW"/>
</dbReference>
<keyword evidence="17" id="KW-0245">EGF-like domain</keyword>
<evidence type="ECO:0000256" key="16">
    <source>
        <dbReference type="ARBA" id="ARBA00046064"/>
    </source>
</evidence>
<feature type="signal peptide" evidence="18">
    <location>
        <begin position="1"/>
        <end position="20"/>
    </location>
</feature>
<keyword evidence="7" id="KW-0378">Hydrolase</keyword>
<evidence type="ECO:0000256" key="13">
    <source>
        <dbReference type="ARBA" id="ARBA00023773"/>
    </source>
</evidence>
<keyword evidence="3" id="KW-0964">Secreted</keyword>
<evidence type="ECO:0000259" key="19">
    <source>
        <dbReference type="PROSITE" id="PS50026"/>
    </source>
</evidence>
<keyword evidence="9" id="KW-0862">Zinc</keyword>
<dbReference type="GO" id="GO:0070325">
    <property type="term" value="F:lipoprotein particle receptor binding"/>
    <property type="evidence" value="ECO:0007669"/>
    <property type="project" value="InterPro"/>
</dbReference>
<evidence type="ECO:0000256" key="8">
    <source>
        <dbReference type="ARBA" id="ARBA00022825"/>
    </source>
</evidence>
<dbReference type="InterPro" id="IPR000742">
    <property type="entry name" value="EGF"/>
</dbReference>
<dbReference type="Proteomes" id="UP000001357">
    <property type="component" value="Unassembled WGS sequence"/>
</dbReference>
<dbReference type="CDD" id="cd00054">
    <property type="entry name" value="EGF_CA"/>
    <property type="match status" value="1"/>
</dbReference>
<evidence type="ECO:0000256" key="9">
    <source>
        <dbReference type="ARBA" id="ARBA00022833"/>
    </source>
</evidence>
<evidence type="ECO:0000256" key="1">
    <source>
        <dbReference type="ARBA" id="ARBA00004498"/>
    </source>
</evidence>
<dbReference type="RefSeq" id="XP_001748000.1">
    <property type="nucleotide sequence ID" value="XM_001747948.1"/>
</dbReference>
<dbReference type="GO" id="GO:0016020">
    <property type="term" value="C:membrane"/>
    <property type="evidence" value="ECO:0007669"/>
    <property type="project" value="InterPro"/>
</dbReference>
<evidence type="ECO:0000313" key="21">
    <source>
        <dbReference type="EMBL" id="EDQ87057.1"/>
    </source>
</evidence>
<sequence>MGTLALLCIALLQLPVPCQGVVSTLQLSGPLTGTLNIPAFSIVSVDATFSVPAGAALIVNQGTVFFVAPEAAMNLAGSITLAGRINDPIFILPKGTHNDDPTAVRHAYGAHGAGAFSNLATAFDTFTVTSTANINLKHVVIAGASGGVSYQACSNLTGLKIVGVASASITTPTGCNLPLLHAGLYVGHMPTALQVLTAGNNANVLIRTSRFEAMPAGALSIARNPRSDVTIAFSTFVQCARTSGAALLAFLDFSKGNVPIHQRGATTVRACAFTDGGVAVVSEDSEVSVIGATFTNNSVPSGHAVLEAIDEDSTFAFSVQDSTFTRNQGQLVLASQAGDAVVRDCVFQHNSHTSPGDTMIKVTGVVRESRIIGATYGTLISAATVADITLFRVNGSAAIISGITGATNLTCLHCSADAFIDSDALLTLNLTRVALSGEVQVNYFAKAAAAIIGSDIFYIGGAVASITSSLLSVLIDETTEEPCFMIPELAIIGGTCHRIMTMADDSIWNIESNLVIGSQGSLVVSEGAQLLLSAGMGVQVLGSVVMAGTESKPVVLTCRPEDNAAALGTLLGCRDTLAGLPTEDVQFSAATKDDCVDKCAQAGAAKALYLANQCICPSAPKLSFQSATSCAPGAWAVSAAAACHSWGTFTIGANAATTSLSHVTLRRGGFSPSALAGAPGVALQVNGPADLDFVTVSGSVGMGMILNDGPANAADTIQAANVTIEASKSHGLALQAGSCQNFCFFTGARIRQNQGYAVYYNGSTDEQRIYLQNSFITANALSGTLDSQIFVQGVEGSPHPGIALVSTVVTGNTGSSLLHLNHAASALMDATLSSTRVSVTGLFATAGDHVMINSRFSRLRGGISLSNPMVVNLTDVTFSGLTDVAVKVALTSSSSDAIARVLLLDRIRVVESTGPTMISVVDSVESLPPVHTAAQLRNIYLHDNNVSRAAVEILPHEKLSIDLLNARIEDNYANSATTPGDSGPMPVAALLISGAGAVNGTFLDNVILDNPRLSVEVLVVNDWRINATDLYVPDAASNIVCLADNAVAPVAFSAKPDATFDCSSINDCSGHGTCILPQICLCNAGHEGDDCSLTSCAPGTARPSAGVACTAICEATGAWPQAFVGETVTMPCLTGQEGSARRTCLQTGYGTVDRSDCRSPELVNLKARFASNGFNDATILQDWASEVTRYRGRMGAQDVAVCLESIHLACETMGEDDENDIDVSNALLQVARVVDVLVNTDRAMLMEGERVSTDDTSYAATLEEFAFRLRSRLVESTSYSH</sequence>
<evidence type="ECO:0000256" key="15">
    <source>
        <dbReference type="ARBA" id="ARBA00044961"/>
    </source>
</evidence>
<dbReference type="GO" id="GO:0004930">
    <property type="term" value="F:G protein-coupled receptor activity"/>
    <property type="evidence" value="ECO:0007669"/>
    <property type="project" value="InterPro"/>
</dbReference>
<dbReference type="PROSITE" id="PS50227">
    <property type="entry name" value="G_PROTEIN_RECEP_F2_3"/>
    <property type="match status" value="1"/>
</dbReference>
<evidence type="ECO:0000256" key="12">
    <source>
        <dbReference type="ARBA" id="ARBA00023157"/>
    </source>
</evidence>
<dbReference type="InParanoid" id="A9V5K8"/>
<evidence type="ECO:0000256" key="7">
    <source>
        <dbReference type="ARBA" id="ARBA00022801"/>
    </source>
</evidence>
<keyword evidence="12 17" id="KW-1015">Disulfide bond</keyword>
<evidence type="ECO:0000259" key="20">
    <source>
        <dbReference type="PROSITE" id="PS50227"/>
    </source>
</evidence>
<evidence type="ECO:0000256" key="18">
    <source>
        <dbReference type="SAM" id="SignalP"/>
    </source>
</evidence>
<comment type="subcellular location">
    <subcellularLocation>
        <location evidence="1">Secreted</location>
        <location evidence="1">Extracellular space</location>
        <location evidence="1">Extracellular matrix</location>
    </subcellularLocation>
</comment>
<comment type="similarity">
    <text evidence="13">Belongs to the reelin family.</text>
</comment>
<feature type="domain" description="EGF-like" evidence="19">
    <location>
        <begin position="1058"/>
        <end position="1092"/>
    </location>
</feature>
<keyword evidence="10" id="KW-0106">Calcium</keyword>
<comment type="caution">
    <text evidence="17">Lacks conserved residue(s) required for the propagation of feature annotation.</text>
</comment>
<protein>
    <recommendedName>
        <fullName evidence="14">Reelin</fullName>
    </recommendedName>
</protein>
<dbReference type="PANTHER" id="PTHR11841:SF1">
    <property type="entry name" value="REELIN"/>
    <property type="match status" value="1"/>
</dbReference>
<evidence type="ECO:0000256" key="14">
    <source>
        <dbReference type="ARBA" id="ARBA00023900"/>
    </source>
</evidence>
<feature type="domain" description="G-protein coupled receptors family 2 profile 1" evidence="20">
    <location>
        <begin position="1095"/>
        <end position="1149"/>
    </location>
</feature>
<keyword evidence="4" id="KW-0272">Extracellular matrix</keyword>
<evidence type="ECO:0000256" key="10">
    <source>
        <dbReference type="ARBA" id="ARBA00022837"/>
    </source>
</evidence>
<keyword evidence="2" id="KW-0217">Developmental protein</keyword>
<feature type="non-terminal residue" evidence="21">
    <location>
        <position position="1281"/>
    </location>
</feature>
<keyword evidence="18" id="KW-0732">Signal</keyword>
<dbReference type="PANTHER" id="PTHR11841">
    <property type="entry name" value="REELIN"/>
    <property type="match status" value="1"/>
</dbReference>
<keyword evidence="11" id="KW-0130">Cell adhesion</keyword>
<keyword evidence="5" id="KW-0645">Protease</keyword>
<evidence type="ECO:0000256" key="2">
    <source>
        <dbReference type="ARBA" id="ARBA00022473"/>
    </source>
</evidence>
<comment type="function">
    <text evidence="16">Extracellular matrix serine protease secreted by pioneer neurons that plays a role in layering of neurons in the cerebral cortex and cerebellum by coordinating cell positioning during neurodevelopment. Regulates microtubule function in neurons and neuronal migration. Binding to the extracellular domains of lipoprotein receptors VLDLR and LRP8/APOER2 induces tyrosine phosphorylation of DAB1 and modulation of TAU phosphorylation. Affects migration of sympathetic preganglionic neurons in the spinal cord, where it seems to act as a barrier to neuronal migration. Enzymatic activity is important for the modulation of cell adhesion.</text>
</comment>
<dbReference type="GeneID" id="5893258"/>
<accession>A9V5K8</accession>
<dbReference type="PROSITE" id="PS00022">
    <property type="entry name" value="EGF_1"/>
    <property type="match status" value="1"/>
</dbReference>
<evidence type="ECO:0000256" key="11">
    <source>
        <dbReference type="ARBA" id="ARBA00022889"/>
    </source>
</evidence>
<name>A9V5K8_MONBE</name>
<evidence type="ECO:0000256" key="3">
    <source>
        <dbReference type="ARBA" id="ARBA00022525"/>
    </source>
</evidence>
<evidence type="ECO:0000256" key="4">
    <source>
        <dbReference type="ARBA" id="ARBA00022530"/>
    </source>
</evidence>